<dbReference type="CDD" id="cd06530">
    <property type="entry name" value="S26_SPase_I"/>
    <property type="match status" value="1"/>
</dbReference>
<evidence type="ECO:0000313" key="8">
    <source>
        <dbReference type="EMBL" id="MDQ0555229.1"/>
    </source>
</evidence>
<reference evidence="8 9" key="1">
    <citation type="submission" date="2023-07" db="EMBL/GenBank/DDBJ databases">
        <title>Genomic Encyclopedia of Type Strains, Phase IV (KMG-IV): sequencing the most valuable type-strain genomes for metagenomic binning, comparative biology and taxonomic classification.</title>
        <authorList>
            <person name="Goeker M."/>
        </authorList>
    </citation>
    <scope>NUCLEOTIDE SEQUENCE [LARGE SCALE GENOMIC DNA]</scope>
    <source>
        <strain evidence="8 9">DSM 15049</strain>
    </source>
</reference>
<keyword evidence="9" id="KW-1185">Reference proteome</keyword>
<protein>
    <recommendedName>
        <fullName evidence="5">Signal peptidase I</fullName>
        <ecNumber evidence="5">3.4.21.89</ecNumber>
    </recommendedName>
</protein>
<organism evidence="8 9">
    <name type="scientific">Paraclostridium ghonii</name>
    <dbReference type="NCBI Taxonomy" id="29358"/>
    <lineage>
        <taxon>Bacteria</taxon>
        <taxon>Bacillati</taxon>
        <taxon>Bacillota</taxon>
        <taxon>Clostridia</taxon>
        <taxon>Peptostreptococcales</taxon>
        <taxon>Peptostreptococcaceae</taxon>
        <taxon>Paraclostridium</taxon>
    </lineage>
</organism>
<dbReference type="Pfam" id="PF10502">
    <property type="entry name" value="Peptidase_S26"/>
    <property type="match status" value="1"/>
</dbReference>
<evidence type="ECO:0000256" key="2">
    <source>
        <dbReference type="ARBA" id="ARBA00022692"/>
    </source>
</evidence>
<dbReference type="NCBIfam" id="TIGR02228">
    <property type="entry name" value="sigpep_I_arch"/>
    <property type="match status" value="1"/>
</dbReference>
<gene>
    <name evidence="8" type="ORF">QOZ92_000339</name>
</gene>
<dbReference type="PANTHER" id="PTHR10806:SF6">
    <property type="entry name" value="SIGNAL PEPTIDASE COMPLEX CATALYTIC SUBUNIT SEC11"/>
    <property type="match status" value="1"/>
</dbReference>
<keyword evidence="8" id="KW-0378">Hydrolase</keyword>
<dbReference type="EMBL" id="JAUSWG010000001">
    <property type="protein sequence ID" value="MDQ0555229.1"/>
    <property type="molecule type" value="Genomic_DNA"/>
</dbReference>
<feature type="transmembrane region" description="Helical" evidence="6">
    <location>
        <begin position="126"/>
        <end position="143"/>
    </location>
</feature>
<dbReference type="SUPFAM" id="SSF51306">
    <property type="entry name" value="LexA/Signal peptidase"/>
    <property type="match status" value="1"/>
</dbReference>
<keyword evidence="3 6" id="KW-1133">Transmembrane helix</keyword>
<evidence type="ECO:0000256" key="1">
    <source>
        <dbReference type="ARBA" id="ARBA00004370"/>
    </source>
</evidence>
<evidence type="ECO:0000256" key="5">
    <source>
        <dbReference type="NCBIfam" id="TIGR02228"/>
    </source>
</evidence>
<keyword evidence="2 6" id="KW-0812">Transmembrane</keyword>
<evidence type="ECO:0000256" key="3">
    <source>
        <dbReference type="ARBA" id="ARBA00022989"/>
    </source>
</evidence>
<keyword evidence="4 6" id="KW-0472">Membrane</keyword>
<accession>A0ABU0MX90</accession>
<dbReference type="EC" id="3.4.21.89" evidence="5"/>
<dbReference type="InterPro" id="IPR001733">
    <property type="entry name" value="Peptidase_S26B"/>
</dbReference>
<dbReference type="InterPro" id="IPR036286">
    <property type="entry name" value="LexA/Signal_pep-like_sf"/>
</dbReference>
<dbReference type="RefSeq" id="WP_307502031.1">
    <property type="nucleotide sequence ID" value="NZ_BAAACE010000026.1"/>
</dbReference>
<feature type="domain" description="Peptidase S26" evidence="7">
    <location>
        <begin position="39"/>
        <end position="99"/>
    </location>
</feature>
<comment type="caution">
    <text evidence="8">The sequence shown here is derived from an EMBL/GenBank/DDBJ whole genome shotgun (WGS) entry which is preliminary data.</text>
</comment>
<dbReference type="InterPro" id="IPR019533">
    <property type="entry name" value="Peptidase_S26"/>
</dbReference>
<dbReference type="PRINTS" id="PR00728">
    <property type="entry name" value="SIGNALPTASE"/>
</dbReference>
<proteinExistence type="predicted"/>
<evidence type="ECO:0000259" key="7">
    <source>
        <dbReference type="Pfam" id="PF10502"/>
    </source>
</evidence>
<sequence length="180" mass="19995">MISKNILKVIANILFYSILVIAIVFTISMSKVKKSSEQVSLFGYKFYTVLTGSMKPTINPGSLVIVKQANAQDIKSGDIISFKSEHTSNITTHRVKKVVKEENIRFVTQGDANNVEDPMPIDSNLLLGKVVNFVPIIGATMIFVQSKPWILWIFIAVLLLMNFIPSGNKHNSNGKKALNQ</sequence>
<dbReference type="PANTHER" id="PTHR10806">
    <property type="entry name" value="SIGNAL PEPTIDASE COMPLEX CATALYTIC SUBUNIT SEC11"/>
    <property type="match status" value="1"/>
</dbReference>
<dbReference type="GO" id="GO:0016787">
    <property type="term" value="F:hydrolase activity"/>
    <property type="evidence" value="ECO:0007669"/>
    <property type="project" value="UniProtKB-KW"/>
</dbReference>
<evidence type="ECO:0000313" key="9">
    <source>
        <dbReference type="Proteomes" id="UP001232584"/>
    </source>
</evidence>
<name>A0ABU0MX90_9FIRM</name>
<comment type="subcellular location">
    <subcellularLocation>
        <location evidence="1">Membrane</location>
    </subcellularLocation>
</comment>
<dbReference type="Proteomes" id="UP001232584">
    <property type="component" value="Unassembled WGS sequence"/>
</dbReference>
<dbReference type="Gene3D" id="2.10.109.10">
    <property type="entry name" value="Umud Fragment, subunit A"/>
    <property type="match status" value="1"/>
</dbReference>
<feature type="transmembrane region" description="Helical" evidence="6">
    <location>
        <begin position="6"/>
        <end position="27"/>
    </location>
</feature>
<evidence type="ECO:0000256" key="6">
    <source>
        <dbReference type="SAM" id="Phobius"/>
    </source>
</evidence>
<feature type="transmembrane region" description="Helical" evidence="6">
    <location>
        <begin position="149"/>
        <end position="166"/>
    </location>
</feature>
<evidence type="ECO:0000256" key="4">
    <source>
        <dbReference type="ARBA" id="ARBA00023136"/>
    </source>
</evidence>